<evidence type="ECO:0000313" key="2">
    <source>
        <dbReference type="RefSeq" id="XP_013785581.1"/>
    </source>
</evidence>
<name>A0ABM1BNJ3_LIMPO</name>
<organism evidence="1 2">
    <name type="scientific">Limulus polyphemus</name>
    <name type="common">Atlantic horseshoe crab</name>
    <dbReference type="NCBI Taxonomy" id="6850"/>
    <lineage>
        <taxon>Eukaryota</taxon>
        <taxon>Metazoa</taxon>
        <taxon>Ecdysozoa</taxon>
        <taxon>Arthropoda</taxon>
        <taxon>Chelicerata</taxon>
        <taxon>Merostomata</taxon>
        <taxon>Xiphosura</taxon>
        <taxon>Limulidae</taxon>
        <taxon>Limulus</taxon>
    </lineage>
</organism>
<sequence>MCMLFLYLNPNPTPDGYLMIVANVRDEFYYRPTLPCHVWNQDPRIVGGMDIEEGRKGGTWFAISNTGRLAALLNLMKPLSEMTEKKLNRGFLSVQCLQSPKDPLKYLQQLQNEAHNYYDFLMVTAEVSPSNGVHAYCYCNCSEKPPVVLGPGIHVFGNNRPDKKWKKTEYGEKVFHHVISRNKTKDSLLKELFAMLQDETLHYPDSQLENDAAGVFPDAINKLSSIFVKIPDSLFGSRTHSIVLVDAKGNVDFVESNMPDNGWITTGLEDFSDPKYWLTSRIQFPIQDNSQFISKL</sequence>
<dbReference type="Pfam" id="PF05742">
    <property type="entry name" value="TANGO2"/>
    <property type="match status" value="1"/>
</dbReference>
<dbReference type="RefSeq" id="XP_013785581.1">
    <property type="nucleotide sequence ID" value="XM_013930127.2"/>
</dbReference>
<proteinExistence type="predicted"/>
<dbReference type="Proteomes" id="UP000694941">
    <property type="component" value="Unplaced"/>
</dbReference>
<dbReference type="PANTHER" id="PTHR17985:SF8">
    <property type="entry name" value="TRANSPORT AND GOLGI ORGANIZATION PROTEIN 2 HOMOLOG"/>
    <property type="match status" value="1"/>
</dbReference>
<evidence type="ECO:0000313" key="1">
    <source>
        <dbReference type="Proteomes" id="UP000694941"/>
    </source>
</evidence>
<dbReference type="InterPro" id="IPR008551">
    <property type="entry name" value="TANGO2"/>
</dbReference>
<reference evidence="2" key="1">
    <citation type="submission" date="2025-08" db="UniProtKB">
        <authorList>
            <consortium name="RefSeq"/>
        </authorList>
    </citation>
    <scope>IDENTIFICATION</scope>
    <source>
        <tissue evidence="2">Muscle</tissue>
    </source>
</reference>
<protein>
    <submittedName>
        <fullName evidence="2">Transport and Golgi organization protein 2 homolog</fullName>
    </submittedName>
</protein>
<gene>
    <name evidence="2" type="primary">LOC106469625</name>
</gene>
<keyword evidence="1" id="KW-1185">Reference proteome</keyword>
<accession>A0ABM1BNJ3</accession>
<dbReference type="GeneID" id="106469625"/>
<dbReference type="PANTHER" id="PTHR17985">
    <property type="entry name" value="SER/THR-RICH PROTEIN T10 IN DGCR REGION"/>
    <property type="match status" value="1"/>
</dbReference>